<dbReference type="Proteomes" id="UP000660708">
    <property type="component" value="Unassembled WGS sequence"/>
</dbReference>
<reference evidence="1 2" key="1">
    <citation type="submission" date="2015-06" db="EMBL/GenBank/DDBJ databases">
        <title>Genome sequence of Pseudoalteromonas peptidolytica.</title>
        <authorList>
            <person name="Xie B.-B."/>
            <person name="Rong J.-C."/>
            <person name="Qin Q.-L."/>
            <person name="Zhang Y.-Z."/>
        </authorList>
    </citation>
    <scope>NUCLEOTIDE SEQUENCE [LARGE SCALE GENOMIC DNA]</scope>
    <source>
        <strain evidence="1 2">F12-50-A1</strain>
    </source>
</reference>
<accession>A0A8I0N0B3</accession>
<proteinExistence type="predicted"/>
<dbReference type="AlphaFoldDB" id="A0A8I0N0B3"/>
<evidence type="ECO:0008006" key="3">
    <source>
        <dbReference type="Google" id="ProtNLM"/>
    </source>
</evidence>
<sequence>MKMGWNKWRETIFKTSLVLISVLLFLFFDGREFWLTQIQPQLTHVISNKKAEVDNPPVAPEQRFKKPSLARLTNSDTCDHQANLRRFGRCKSKPKAGIKYRVENGIYTWVDEKGITNYSDKKPDSSALSYQPKRNQVIDFFELNISGTHITNQFKNVLSTKLNAVFRGYTSIVGLDAMQKVTLTIKVLPNRREYEQAVRSYGGDPKGSVGIYFGRHNLALVEQRSQYATMQTAVHEAVHAINQAVIGYTPRWLNEGLAGYFQTIKVNMQVGTVYPNSARLDSGYIKGNILPPYDLLNAESDWKSYNTDLMYKSSWAAIHFLMSTAKGRQSLKALMLYEQIERCRSLNHQESSKLLAEHFPNLHDRFLLFVQSPVEPHRL</sequence>
<gene>
    <name evidence="1" type="ORF">PPEP_b0107</name>
</gene>
<evidence type="ECO:0000313" key="2">
    <source>
        <dbReference type="Proteomes" id="UP000660708"/>
    </source>
</evidence>
<name>A0A8I0N0B3_9GAMM</name>
<dbReference type="EMBL" id="AQHF01000033">
    <property type="protein sequence ID" value="MBE0348385.1"/>
    <property type="molecule type" value="Genomic_DNA"/>
</dbReference>
<keyword evidence="2" id="KW-1185">Reference proteome</keyword>
<comment type="caution">
    <text evidence="1">The sequence shown here is derived from an EMBL/GenBank/DDBJ whole genome shotgun (WGS) entry which is preliminary data.</text>
</comment>
<evidence type="ECO:0000313" key="1">
    <source>
        <dbReference type="EMBL" id="MBE0348385.1"/>
    </source>
</evidence>
<protein>
    <recommendedName>
        <fullName evidence="3">DUF1570 domain-containing protein</fullName>
    </recommendedName>
</protein>
<organism evidence="1 2">
    <name type="scientific">Pseudoalteromonas peptidolytica F12-50-A1</name>
    <dbReference type="NCBI Taxonomy" id="1315280"/>
    <lineage>
        <taxon>Bacteria</taxon>
        <taxon>Pseudomonadati</taxon>
        <taxon>Pseudomonadota</taxon>
        <taxon>Gammaproteobacteria</taxon>
        <taxon>Alteromonadales</taxon>
        <taxon>Pseudoalteromonadaceae</taxon>
        <taxon>Pseudoalteromonas</taxon>
    </lineage>
</organism>